<keyword evidence="1" id="KW-1188">Viral release from host cell</keyword>
<dbReference type="eggNOG" id="COG3740">
    <property type="taxonomic scope" value="Bacteria"/>
</dbReference>
<accession>G4RDD5</accession>
<dbReference type="GO" id="GO:0006508">
    <property type="term" value="P:proteolysis"/>
    <property type="evidence" value="ECO:0007669"/>
    <property type="project" value="UniProtKB-KW"/>
</dbReference>
<sequence>MTTETKTLTVKEMDDKGHGLAKIATLSAVDHDGDTYEPGAFSWKSGGEQWAQILPAHNRSAMPLGKARVYEDGDAAFAELHLNLGSEAGKEWHSALKFDLEKGVAIQEWSYGFETIDHSKEMREGQEIRVLKRLDVHEVSTVVRGAGVGTGTLSLKNRGGFAERIDQVIDEIDDIIERAGSIKGLREAEGRPMSAARIEQLARLKAKMDALLSGDDADADVAKSIAQAEAAAAAFFTRDARRRFGR</sequence>
<evidence type="ECO:0000259" key="4">
    <source>
        <dbReference type="Pfam" id="PF04586"/>
    </source>
</evidence>
<dbReference type="AlphaFoldDB" id="G4RDD5"/>
<feature type="domain" description="Prohead serine protease" evidence="4">
    <location>
        <begin position="33"/>
        <end position="150"/>
    </location>
</feature>
<reference evidence="5 6" key="1">
    <citation type="journal article" date="2012" name="J. Bacteriol.">
        <title>Complete genome sequence of Pelagibacterium halotolerans B2T.</title>
        <authorList>
            <person name="Huo Y.Y."/>
            <person name="Cheng H."/>
            <person name="Han X.F."/>
            <person name="Jiang X.W."/>
            <person name="Sun C."/>
            <person name="Zhang X.Q."/>
            <person name="Zhu X.F."/>
            <person name="Liu Y.F."/>
            <person name="Li P.F."/>
            <person name="Ni P.X."/>
            <person name="Wu M."/>
        </authorList>
    </citation>
    <scope>NUCLEOTIDE SEQUENCE [LARGE SCALE GENOMIC DNA]</scope>
    <source>
        <strain evidence="6">DSM 22347 / JCM 15775 / CGMCC 1.7692 / B2</strain>
    </source>
</reference>
<dbReference type="RefSeq" id="WP_014129910.1">
    <property type="nucleotide sequence ID" value="NC_016078.1"/>
</dbReference>
<dbReference type="HOGENOM" id="CLU_1169714_0_0_5"/>
<keyword evidence="6" id="KW-1185">Reference proteome</keyword>
<organism evidence="5 6">
    <name type="scientific">Pelagibacterium halotolerans (strain DSM 22347 / JCM 15775 / CGMCC 1.7692 / B2)</name>
    <dbReference type="NCBI Taxonomy" id="1082931"/>
    <lineage>
        <taxon>Bacteria</taxon>
        <taxon>Pseudomonadati</taxon>
        <taxon>Pseudomonadota</taxon>
        <taxon>Alphaproteobacteria</taxon>
        <taxon>Hyphomicrobiales</taxon>
        <taxon>Devosiaceae</taxon>
        <taxon>Pelagibacterium</taxon>
    </lineage>
</organism>
<evidence type="ECO:0000256" key="1">
    <source>
        <dbReference type="ARBA" id="ARBA00022612"/>
    </source>
</evidence>
<protein>
    <recommendedName>
        <fullName evidence="4">Prohead serine protease domain-containing protein</fullName>
    </recommendedName>
</protein>
<dbReference type="InterPro" id="IPR054613">
    <property type="entry name" value="Peptidase_S78_dom"/>
</dbReference>
<gene>
    <name evidence="5" type="ordered locus">KKY_722</name>
</gene>
<evidence type="ECO:0000256" key="2">
    <source>
        <dbReference type="ARBA" id="ARBA00022670"/>
    </source>
</evidence>
<keyword evidence="3" id="KW-0378">Hydrolase</keyword>
<evidence type="ECO:0000313" key="5">
    <source>
        <dbReference type="EMBL" id="AEQ50761.1"/>
    </source>
</evidence>
<evidence type="ECO:0000256" key="3">
    <source>
        <dbReference type="ARBA" id="ARBA00022801"/>
    </source>
</evidence>
<dbReference type="KEGG" id="phl:KKY_722"/>
<dbReference type="STRING" id="1082931.KKY_722"/>
<name>G4RDD5_PELHB</name>
<dbReference type="GO" id="GO:0008233">
    <property type="term" value="F:peptidase activity"/>
    <property type="evidence" value="ECO:0007669"/>
    <property type="project" value="UniProtKB-KW"/>
</dbReference>
<evidence type="ECO:0000313" key="6">
    <source>
        <dbReference type="Proteomes" id="UP000008850"/>
    </source>
</evidence>
<dbReference type="EMBL" id="CP003075">
    <property type="protein sequence ID" value="AEQ50761.1"/>
    <property type="molecule type" value="Genomic_DNA"/>
</dbReference>
<dbReference type="PATRIC" id="fig|1082931.4.peg.717"/>
<dbReference type="Proteomes" id="UP000008850">
    <property type="component" value="Chromosome"/>
</dbReference>
<dbReference type="Pfam" id="PF04586">
    <property type="entry name" value="Peptidase_S78"/>
    <property type="match status" value="1"/>
</dbReference>
<keyword evidence="2" id="KW-0645">Protease</keyword>
<proteinExistence type="predicted"/>